<proteinExistence type="predicted"/>
<dbReference type="CDD" id="cd00519">
    <property type="entry name" value="Lipase_3"/>
    <property type="match status" value="1"/>
</dbReference>
<reference evidence="3 4" key="1">
    <citation type="submission" date="2020-04" db="EMBL/GenBank/DDBJ databases">
        <authorList>
            <person name="Laetsch R D."/>
            <person name="Stevens L."/>
            <person name="Kumar S."/>
            <person name="Blaxter L. M."/>
        </authorList>
    </citation>
    <scope>NUCLEOTIDE SEQUENCE [LARGE SCALE GENOMIC DNA]</scope>
</reference>
<evidence type="ECO:0000259" key="2">
    <source>
        <dbReference type="Pfam" id="PF01764"/>
    </source>
</evidence>
<keyword evidence="4" id="KW-1185">Reference proteome</keyword>
<dbReference type="EMBL" id="CADEPM010000001">
    <property type="protein sequence ID" value="CAB3398992.1"/>
    <property type="molecule type" value="Genomic_DNA"/>
</dbReference>
<dbReference type="Proteomes" id="UP000494206">
    <property type="component" value="Unassembled WGS sequence"/>
</dbReference>
<comment type="caution">
    <text evidence="3">The sequence shown here is derived from an EMBL/GenBank/DDBJ whole genome shotgun (WGS) entry which is preliminary data.</text>
</comment>
<protein>
    <recommendedName>
        <fullName evidence="2">Fungal lipase-type domain-containing protein</fullName>
    </recommendedName>
</protein>
<dbReference type="InterPro" id="IPR029058">
    <property type="entry name" value="AB_hydrolase_fold"/>
</dbReference>
<feature type="chain" id="PRO_5035783069" description="Fungal lipase-type domain-containing protein" evidence="1">
    <location>
        <begin position="17"/>
        <end position="360"/>
    </location>
</feature>
<dbReference type="InterPro" id="IPR002921">
    <property type="entry name" value="Fungal_lipase-type"/>
</dbReference>
<name>A0A8S1EHL0_9PELO</name>
<dbReference type="Pfam" id="PF01764">
    <property type="entry name" value="Lipase_3"/>
    <property type="match status" value="1"/>
</dbReference>
<feature type="signal peptide" evidence="1">
    <location>
        <begin position="1"/>
        <end position="16"/>
    </location>
</feature>
<accession>A0A8S1EHL0</accession>
<keyword evidence="1" id="KW-0732">Signal</keyword>
<organism evidence="3 4">
    <name type="scientific">Caenorhabditis bovis</name>
    <dbReference type="NCBI Taxonomy" id="2654633"/>
    <lineage>
        <taxon>Eukaryota</taxon>
        <taxon>Metazoa</taxon>
        <taxon>Ecdysozoa</taxon>
        <taxon>Nematoda</taxon>
        <taxon>Chromadorea</taxon>
        <taxon>Rhabditida</taxon>
        <taxon>Rhabditina</taxon>
        <taxon>Rhabditomorpha</taxon>
        <taxon>Rhabditoidea</taxon>
        <taxon>Rhabditidae</taxon>
        <taxon>Peloderinae</taxon>
        <taxon>Caenorhabditis</taxon>
    </lineage>
</organism>
<dbReference type="AlphaFoldDB" id="A0A8S1EHL0"/>
<sequence>MLLLFSSYLFVFHVLSTPLDICVRNYQNCEACVNSTDIFGQRCVWCITNNRCGTIQSIECDSDDATLHVYNCPGDVNNFIYDEQFMREIATPLIASTNAPNMEILSSVLNSCFKDNANVYNTYEIFCDEDNVTTCYAYSVYLKRENAFAMIFRGTSTIFQLIDEGISFFLRRKVDFLETGGVVDSYYLNGFRNLWKRNLKRDFETLYNRNPDANFWFFGHSLGGGLASIGSMMIQKKYNIPKNQVKLVTFGMPRIGDIELAMAHDEAIPDSIRIVNSRDPIPALPPRTYPDTINSGSFHHSREVWYPNGMSQGAVYIIGNRPDTNIGRSLIPFNIDHHFKYFDAVLEDWYKTGCRKITIN</sequence>
<dbReference type="GO" id="GO:0006629">
    <property type="term" value="P:lipid metabolic process"/>
    <property type="evidence" value="ECO:0007669"/>
    <property type="project" value="InterPro"/>
</dbReference>
<evidence type="ECO:0000256" key="1">
    <source>
        <dbReference type="SAM" id="SignalP"/>
    </source>
</evidence>
<dbReference type="PANTHER" id="PTHR45908">
    <property type="entry name" value="PROTEIN CBG11750-RELATED"/>
    <property type="match status" value="1"/>
</dbReference>
<dbReference type="OrthoDB" id="438440at2759"/>
<feature type="domain" description="Fungal lipase-type" evidence="2">
    <location>
        <begin position="150"/>
        <end position="287"/>
    </location>
</feature>
<dbReference type="SUPFAM" id="SSF53474">
    <property type="entry name" value="alpha/beta-Hydrolases"/>
    <property type="match status" value="1"/>
</dbReference>
<evidence type="ECO:0000313" key="3">
    <source>
        <dbReference type="EMBL" id="CAB3398992.1"/>
    </source>
</evidence>
<dbReference type="Gene3D" id="3.40.50.1820">
    <property type="entry name" value="alpha/beta hydrolase"/>
    <property type="match status" value="1"/>
</dbReference>
<dbReference type="PANTHER" id="PTHR45908:SF18">
    <property type="entry name" value="FUNGAL LIPASE-LIKE DOMAIN-CONTAINING PROTEIN"/>
    <property type="match status" value="1"/>
</dbReference>
<gene>
    <name evidence="3" type="ORF">CBOVIS_LOCUS2202</name>
</gene>
<evidence type="ECO:0000313" key="4">
    <source>
        <dbReference type="Proteomes" id="UP000494206"/>
    </source>
</evidence>